<comment type="caution">
    <text evidence="6">The sequence shown here is derived from an EMBL/GenBank/DDBJ whole genome shotgun (WGS) entry which is preliminary data.</text>
</comment>
<dbReference type="FunFam" id="3.40.605.10:FF:000026">
    <property type="entry name" value="Aldehyde dehydrogenase, putative"/>
    <property type="match status" value="1"/>
</dbReference>
<dbReference type="EMBL" id="BMLT01000007">
    <property type="protein sequence ID" value="GGO83904.1"/>
    <property type="molecule type" value="Genomic_DNA"/>
</dbReference>
<organism evidence="6 7">
    <name type="scientific">Marinobacterium nitratireducens</name>
    <dbReference type="NCBI Taxonomy" id="518897"/>
    <lineage>
        <taxon>Bacteria</taxon>
        <taxon>Pseudomonadati</taxon>
        <taxon>Pseudomonadota</taxon>
        <taxon>Gammaproteobacteria</taxon>
        <taxon>Oceanospirillales</taxon>
        <taxon>Oceanospirillaceae</taxon>
        <taxon>Marinobacterium</taxon>
    </lineage>
</organism>
<dbReference type="FunFam" id="3.40.309.10:FF:000012">
    <property type="entry name" value="Betaine aldehyde dehydrogenase"/>
    <property type="match status" value="1"/>
</dbReference>
<dbReference type="InterPro" id="IPR016163">
    <property type="entry name" value="Ald_DH_C"/>
</dbReference>
<comment type="similarity">
    <text evidence="1 4">Belongs to the aldehyde dehydrogenase family.</text>
</comment>
<keyword evidence="7" id="KW-1185">Reference proteome</keyword>
<dbReference type="Proteomes" id="UP000599578">
    <property type="component" value="Unassembled WGS sequence"/>
</dbReference>
<evidence type="ECO:0000259" key="5">
    <source>
        <dbReference type="Pfam" id="PF00171"/>
    </source>
</evidence>
<feature type="active site" evidence="3">
    <location>
        <position position="268"/>
    </location>
</feature>
<gene>
    <name evidence="6" type="ORF">GCM10011348_28910</name>
</gene>
<evidence type="ECO:0000256" key="2">
    <source>
        <dbReference type="ARBA" id="ARBA00023002"/>
    </source>
</evidence>
<dbReference type="AlphaFoldDB" id="A0A917ZID8"/>
<keyword evidence="2 4" id="KW-0560">Oxidoreductase</keyword>
<accession>A0A917ZID8</accession>
<evidence type="ECO:0000313" key="7">
    <source>
        <dbReference type="Proteomes" id="UP000599578"/>
    </source>
</evidence>
<dbReference type="RefSeq" id="WP_188861326.1">
    <property type="nucleotide sequence ID" value="NZ_BMLT01000007.1"/>
</dbReference>
<dbReference type="InterPro" id="IPR016162">
    <property type="entry name" value="Ald_DH_N"/>
</dbReference>
<dbReference type="InterPro" id="IPR029510">
    <property type="entry name" value="Ald_DH_CS_GLU"/>
</dbReference>
<dbReference type="GO" id="GO:0016620">
    <property type="term" value="F:oxidoreductase activity, acting on the aldehyde or oxo group of donors, NAD or NADP as acceptor"/>
    <property type="evidence" value="ECO:0007669"/>
    <property type="project" value="InterPro"/>
</dbReference>
<evidence type="ECO:0000256" key="3">
    <source>
        <dbReference type="PROSITE-ProRule" id="PRU10007"/>
    </source>
</evidence>
<evidence type="ECO:0000256" key="1">
    <source>
        <dbReference type="ARBA" id="ARBA00009986"/>
    </source>
</evidence>
<protein>
    <submittedName>
        <fullName evidence="6">Aldehyde dehydrogenase</fullName>
    </submittedName>
</protein>
<dbReference type="InterPro" id="IPR015590">
    <property type="entry name" value="Aldehyde_DH_dom"/>
</dbReference>
<dbReference type="Gene3D" id="3.40.605.10">
    <property type="entry name" value="Aldehyde Dehydrogenase, Chain A, domain 1"/>
    <property type="match status" value="1"/>
</dbReference>
<dbReference type="Pfam" id="PF00171">
    <property type="entry name" value="Aldedh"/>
    <property type="match status" value="1"/>
</dbReference>
<reference evidence="6 7" key="1">
    <citation type="journal article" date="2014" name="Int. J. Syst. Evol. Microbiol.">
        <title>Complete genome sequence of Corynebacterium casei LMG S-19264T (=DSM 44701T), isolated from a smear-ripened cheese.</title>
        <authorList>
            <consortium name="US DOE Joint Genome Institute (JGI-PGF)"/>
            <person name="Walter F."/>
            <person name="Albersmeier A."/>
            <person name="Kalinowski J."/>
            <person name="Ruckert C."/>
        </authorList>
    </citation>
    <scope>NUCLEOTIDE SEQUENCE [LARGE SCALE GENOMIC DNA]</scope>
    <source>
        <strain evidence="6 7">CGMCC 1.7286</strain>
    </source>
</reference>
<dbReference type="InterPro" id="IPR016161">
    <property type="entry name" value="Ald_DH/histidinol_DH"/>
</dbReference>
<feature type="domain" description="Aldehyde dehydrogenase" evidence="5">
    <location>
        <begin position="30"/>
        <end position="492"/>
    </location>
</feature>
<dbReference type="Gene3D" id="3.40.309.10">
    <property type="entry name" value="Aldehyde Dehydrogenase, Chain A, domain 2"/>
    <property type="match status" value="1"/>
</dbReference>
<sequence length="505" mass="53770">MSFNFVPVNMADPRLPKTATRYRMFIDGQWTDGSAESTFVRNSPAHGIPVSEYPRGGKADVENAVSAARRAFDSGVWSRISGAERAAVLLKAANLIRENAEQLALVETLETGKSIQQSRGEVLGAAGCWEYAAGMARAIHGESFNNLGDSMLGLVTREPVGVVGVITPWNFPFFIASERYPFVLASGCTIVAKAAEITSGTTLMMAGLLKEAGLPDGAFNVVTGPGSVIGQALTEHPAVDMVSFTGSTAVGQSTIAASAANIKKLGLELGGKNPQVVFADADIDAALDGTLFGLLFNGGQCCVSGSRLIVERSIHAEFCERLLERAAKVKIGDPLNDETQVGAIIDERQYATIMRYIGLGRDEGGRLLTGGEALGEKPGLFIQPTIFDGVDADMSIFREEIFGPVLCVTPFDTYDEAIRIANDSCFGLAASVWTSNLDNAIRGFRDLKAGRLWVNTTISGGPELPVGGCKESGYGRETGTYGLDEYTEVKAVHIHLGKRAKWLAD</sequence>
<evidence type="ECO:0000313" key="6">
    <source>
        <dbReference type="EMBL" id="GGO83904.1"/>
    </source>
</evidence>
<proteinExistence type="inferred from homology"/>
<dbReference type="PANTHER" id="PTHR11699">
    <property type="entry name" value="ALDEHYDE DEHYDROGENASE-RELATED"/>
    <property type="match status" value="1"/>
</dbReference>
<name>A0A917ZID8_9GAMM</name>
<dbReference type="PROSITE" id="PS00687">
    <property type="entry name" value="ALDEHYDE_DEHYDR_GLU"/>
    <property type="match status" value="1"/>
</dbReference>
<evidence type="ECO:0000256" key="4">
    <source>
        <dbReference type="RuleBase" id="RU003345"/>
    </source>
</evidence>
<dbReference type="FunFam" id="3.40.605.10:FF:000007">
    <property type="entry name" value="NAD/NADP-dependent betaine aldehyde dehydrogenase"/>
    <property type="match status" value="1"/>
</dbReference>
<dbReference type="SUPFAM" id="SSF53720">
    <property type="entry name" value="ALDH-like"/>
    <property type="match status" value="1"/>
</dbReference>